<dbReference type="FunFam" id="1.10.510.10:FF:000087">
    <property type="entry name" value="Mitogen-activated protein kinase kinase kinase 12"/>
    <property type="match status" value="1"/>
</dbReference>
<feature type="region of interest" description="Disordered" evidence="18">
    <location>
        <begin position="651"/>
        <end position="858"/>
    </location>
</feature>
<evidence type="ECO:0000256" key="6">
    <source>
        <dbReference type="ARBA" id="ARBA00022679"/>
    </source>
</evidence>
<feature type="region of interest" description="Disordered" evidence="18">
    <location>
        <begin position="505"/>
        <end position="524"/>
    </location>
</feature>
<reference evidence="20" key="2">
    <citation type="submission" date="2025-08" db="UniProtKB">
        <authorList>
            <consortium name="Ensembl"/>
        </authorList>
    </citation>
    <scope>IDENTIFICATION</scope>
</reference>
<feature type="binding site" evidence="16">
    <location>
        <position position="190"/>
    </location>
    <ligand>
        <name>ATP</name>
        <dbReference type="ChEBI" id="CHEBI:30616"/>
    </ligand>
</feature>
<dbReference type="InterPro" id="IPR000719">
    <property type="entry name" value="Prot_kinase_dom"/>
</dbReference>
<accession>A0A671YCJ1</accession>
<dbReference type="GO" id="GO:0007254">
    <property type="term" value="P:JNK cascade"/>
    <property type="evidence" value="ECO:0007669"/>
    <property type="project" value="InterPro"/>
</dbReference>
<feature type="domain" description="Protein kinase" evidence="19">
    <location>
        <begin position="163"/>
        <end position="404"/>
    </location>
</feature>
<keyword evidence="8 14" id="KW-0547">Nucleotide-binding</keyword>
<evidence type="ECO:0000256" key="13">
    <source>
        <dbReference type="ARBA" id="ARBA00048329"/>
    </source>
</evidence>
<dbReference type="EC" id="2.7.11.25" evidence="14"/>
<dbReference type="SMART" id="SM00220">
    <property type="entry name" value="S_TKc"/>
    <property type="match status" value="1"/>
</dbReference>
<evidence type="ECO:0000256" key="18">
    <source>
        <dbReference type="SAM" id="MobiDB-lite"/>
    </source>
</evidence>
<evidence type="ECO:0000313" key="21">
    <source>
        <dbReference type="Proteomes" id="UP000472265"/>
    </source>
</evidence>
<dbReference type="InterPro" id="IPR001245">
    <property type="entry name" value="Ser-Thr/Tyr_kinase_cat_dom"/>
</dbReference>
<dbReference type="PIRSF" id="PIRSF038165">
    <property type="entry name" value="MAPKKK12_MAPKKK13"/>
    <property type="match status" value="1"/>
</dbReference>
<dbReference type="PIRSF" id="PIRSF500741">
    <property type="entry name" value="MAPKKK12"/>
    <property type="match status" value="1"/>
</dbReference>
<keyword evidence="11" id="KW-0472">Membrane</keyword>
<dbReference type="InterPro" id="IPR008271">
    <property type="entry name" value="Ser/Thr_kinase_AS"/>
</dbReference>
<feature type="region of interest" description="Disordered" evidence="18">
    <location>
        <begin position="85"/>
        <end position="107"/>
    </location>
</feature>
<feature type="compositionally biased region" description="Polar residues" evidence="18">
    <location>
        <begin position="10"/>
        <end position="21"/>
    </location>
</feature>
<feature type="region of interest" description="Disordered" evidence="18">
    <location>
        <begin position="558"/>
        <end position="594"/>
    </location>
</feature>
<evidence type="ECO:0000256" key="2">
    <source>
        <dbReference type="ARBA" id="ARBA00004496"/>
    </source>
</evidence>
<dbReference type="PROSITE" id="PS50011">
    <property type="entry name" value="PROTEIN_KINASE_DOM"/>
    <property type="match status" value="1"/>
</dbReference>
<evidence type="ECO:0000256" key="8">
    <source>
        <dbReference type="ARBA" id="ARBA00022741"/>
    </source>
</evidence>
<dbReference type="Gene3D" id="1.10.510.10">
    <property type="entry name" value="Transferase(Phosphotransferase) domain 1"/>
    <property type="match status" value="1"/>
</dbReference>
<evidence type="ECO:0000256" key="4">
    <source>
        <dbReference type="ARBA" id="ARBA00022490"/>
    </source>
</evidence>
<evidence type="ECO:0000256" key="7">
    <source>
        <dbReference type="ARBA" id="ARBA00022737"/>
    </source>
</evidence>
<comment type="cofactor">
    <cofactor evidence="14">
        <name>Mg(2+)</name>
        <dbReference type="ChEBI" id="CHEBI:18420"/>
    </cofactor>
</comment>
<evidence type="ECO:0000256" key="15">
    <source>
        <dbReference type="PIRSR" id="PIRSR038165-50"/>
    </source>
</evidence>
<evidence type="ECO:0000256" key="5">
    <source>
        <dbReference type="ARBA" id="ARBA00022527"/>
    </source>
</evidence>
<dbReference type="FunFam" id="3.30.200.20:FF:000095">
    <property type="entry name" value="Mitogen-activated protein kinase kinase kinase 12"/>
    <property type="match status" value="1"/>
</dbReference>
<dbReference type="GO" id="GO:0004709">
    <property type="term" value="F:MAP kinase kinase kinase activity"/>
    <property type="evidence" value="ECO:0007669"/>
    <property type="project" value="UniProtKB-EC"/>
</dbReference>
<feature type="compositionally biased region" description="Basic and acidic residues" evidence="18">
    <location>
        <begin position="819"/>
        <end position="829"/>
    </location>
</feature>
<keyword evidence="14" id="KW-0460">Magnesium</keyword>
<comment type="catalytic activity">
    <reaction evidence="12">
        <text>L-threonyl-[protein] + ATP = O-phospho-L-threonyl-[protein] + ADP + H(+)</text>
        <dbReference type="Rhea" id="RHEA:46608"/>
        <dbReference type="Rhea" id="RHEA-COMP:11060"/>
        <dbReference type="Rhea" id="RHEA-COMP:11605"/>
        <dbReference type="ChEBI" id="CHEBI:15378"/>
        <dbReference type="ChEBI" id="CHEBI:30013"/>
        <dbReference type="ChEBI" id="CHEBI:30616"/>
        <dbReference type="ChEBI" id="CHEBI:61977"/>
        <dbReference type="ChEBI" id="CHEBI:456216"/>
        <dbReference type="EC" id="2.7.11.25"/>
    </reaction>
</comment>
<keyword evidence="21" id="KW-1185">Reference proteome</keyword>
<evidence type="ECO:0000256" key="1">
    <source>
        <dbReference type="ARBA" id="ARBA00004370"/>
    </source>
</evidence>
<evidence type="ECO:0000313" key="20">
    <source>
        <dbReference type="Ensembl" id="ENSSAUP00010060128.1"/>
    </source>
</evidence>
<proteinExistence type="inferred from homology"/>
<dbReference type="PANTHER" id="PTHR44329:SF17">
    <property type="entry name" value="MITOGEN-ACTIVATED PROTEIN KINASE KINASE KINASE 12"/>
    <property type="match status" value="1"/>
</dbReference>
<dbReference type="Gene3D" id="3.30.200.20">
    <property type="entry name" value="Phosphorylase Kinase, domain 1"/>
    <property type="match status" value="1"/>
</dbReference>
<reference evidence="20" key="1">
    <citation type="submission" date="2021-04" db="EMBL/GenBank/DDBJ databases">
        <authorList>
            <consortium name="Wellcome Sanger Institute Data Sharing"/>
        </authorList>
    </citation>
    <scope>NUCLEOTIDE SEQUENCE [LARGE SCALE GENOMIC DNA]</scope>
</reference>
<keyword evidence="17" id="KW-0175">Coiled coil</keyword>
<dbReference type="PANTHER" id="PTHR44329">
    <property type="entry name" value="SERINE/THREONINE-PROTEIN KINASE TNNI3K-RELATED"/>
    <property type="match status" value="1"/>
</dbReference>
<dbReference type="SUPFAM" id="SSF56112">
    <property type="entry name" value="Protein kinase-like (PK-like)"/>
    <property type="match status" value="1"/>
</dbReference>
<feature type="compositionally biased region" description="Polar residues" evidence="18">
    <location>
        <begin position="780"/>
        <end position="795"/>
    </location>
</feature>
<evidence type="ECO:0000256" key="12">
    <source>
        <dbReference type="ARBA" id="ARBA00047559"/>
    </source>
</evidence>
<feature type="compositionally biased region" description="Basic and acidic residues" evidence="18">
    <location>
        <begin position="85"/>
        <end position="96"/>
    </location>
</feature>
<keyword evidence="6 14" id="KW-0808">Transferase</keyword>
<feature type="coiled-coil region" evidence="17">
    <location>
        <begin position="457"/>
        <end position="491"/>
    </location>
</feature>
<evidence type="ECO:0000256" key="11">
    <source>
        <dbReference type="ARBA" id="ARBA00023136"/>
    </source>
</evidence>
<dbReference type="InterPro" id="IPR027257">
    <property type="entry name" value="MAPKKK12"/>
</dbReference>
<reference evidence="20" key="3">
    <citation type="submission" date="2025-09" db="UniProtKB">
        <authorList>
            <consortium name="Ensembl"/>
        </authorList>
    </citation>
    <scope>IDENTIFICATION</scope>
</reference>
<comment type="subcellular location">
    <subcellularLocation>
        <location evidence="2">Cytoplasm</location>
    </subcellularLocation>
    <subcellularLocation>
        <location evidence="1">Membrane</location>
    </subcellularLocation>
</comment>
<keyword evidence="4" id="KW-0963">Cytoplasm</keyword>
<protein>
    <recommendedName>
        <fullName evidence="14">Mitogen-activated protein kinase kinase kinase 12</fullName>
        <ecNumber evidence="14">2.7.11.25</ecNumber>
    </recommendedName>
</protein>
<evidence type="ECO:0000256" key="10">
    <source>
        <dbReference type="ARBA" id="ARBA00022840"/>
    </source>
</evidence>
<evidence type="ECO:0000256" key="3">
    <source>
        <dbReference type="ARBA" id="ARBA00006529"/>
    </source>
</evidence>
<dbReference type="InterPro" id="IPR051681">
    <property type="entry name" value="Ser/Thr_Kinases-Pseudokinases"/>
</dbReference>
<feature type="compositionally biased region" description="Polar residues" evidence="18">
    <location>
        <begin position="669"/>
        <end position="678"/>
    </location>
</feature>
<dbReference type="Pfam" id="PF07714">
    <property type="entry name" value="PK_Tyr_Ser-Thr"/>
    <property type="match status" value="1"/>
</dbReference>
<feature type="binding site" evidence="16">
    <location>
        <begin position="169"/>
        <end position="177"/>
    </location>
    <ligand>
        <name>ATP</name>
        <dbReference type="ChEBI" id="CHEBI:30616"/>
    </ligand>
</feature>
<dbReference type="GO" id="GO:0005737">
    <property type="term" value="C:cytoplasm"/>
    <property type="evidence" value="ECO:0007669"/>
    <property type="project" value="UniProtKB-SubCell"/>
</dbReference>
<comment type="similarity">
    <text evidence="3 14">Belongs to the protein kinase superfamily. STE Ser/Thr protein kinase family. MAP kinase kinase kinase subfamily.</text>
</comment>
<evidence type="ECO:0000256" key="16">
    <source>
        <dbReference type="PIRSR" id="PIRSR038165-51"/>
    </source>
</evidence>
<dbReference type="PRINTS" id="PR00109">
    <property type="entry name" value="TYRKINASE"/>
</dbReference>
<organism evidence="20 21">
    <name type="scientific">Sparus aurata</name>
    <name type="common">Gilthead sea bream</name>
    <dbReference type="NCBI Taxonomy" id="8175"/>
    <lineage>
        <taxon>Eukaryota</taxon>
        <taxon>Metazoa</taxon>
        <taxon>Chordata</taxon>
        <taxon>Craniata</taxon>
        <taxon>Vertebrata</taxon>
        <taxon>Euteleostomi</taxon>
        <taxon>Actinopterygii</taxon>
        <taxon>Neopterygii</taxon>
        <taxon>Teleostei</taxon>
        <taxon>Neoteleostei</taxon>
        <taxon>Acanthomorphata</taxon>
        <taxon>Eupercaria</taxon>
        <taxon>Spariformes</taxon>
        <taxon>Sparidae</taxon>
        <taxon>Sparus</taxon>
    </lineage>
</organism>
<feature type="compositionally biased region" description="Polar residues" evidence="18">
    <location>
        <begin position="558"/>
        <end position="574"/>
    </location>
</feature>
<dbReference type="CDD" id="cd14059">
    <property type="entry name" value="STKc_MAP3K12_13"/>
    <property type="match status" value="1"/>
</dbReference>
<feature type="compositionally biased region" description="Basic residues" evidence="18">
    <location>
        <begin position="575"/>
        <end position="587"/>
    </location>
</feature>
<dbReference type="AlphaFoldDB" id="A0A671YCJ1"/>
<evidence type="ECO:0000256" key="17">
    <source>
        <dbReference type="SAM" id="Coils"/>
    </source>
</evidence>
<evidence type="ECO:0000259" key="19">
    <source>
        <dbReference type="PROSITE" id="PS50011"/>
    </source>
</evidence>
<dbReference type="GO" id="GO:0005524">
    <property type="term" value="F:ATP binding"/>
    <property type="evidence" value="ECO:0007669"/>
    <property type="project" value="UniProtKB-KW"/>
</dbReference>
<feature type="active site" description="Proton acceptor" evidence="15">
    <location>
        <position position="274"/>
    </location>
</feature>
<comment type="catalytic activity">
    <reaction evidence="13">
        <text>L-seryl-[protein] + ATP = O-phospho-L-seryl-[protein] + ADP + H(+)</text>
        <dbReference type="Rhea" id="RHEA:17989"/>
        <dbReference type="Rhea" id="RHEA-COMP:9863"/>
        <dbReference type="Rhea" id="RHEA-COMP:11604"/>
        <dbReference type="ChEBI" id="CHEBI:15378"/>
        <dbReference type="ChEBI" id="CHEBI:29999"/>
        <dbReference type="ChEBI" id="CHEBI:30616"/>
        <dbReference type="ChEBI" id="CHEBI:83421"/>
        <dbReference type="ChEBI" id="CHEBI:456216"/>
        <dbReference type="EC" id="2.7.11.25"/>
    </reaction>
</comment>
<dbReference type="InterPro" id="IPR011009">
    <property type="entry name" value="Kinase-like_dom_sf"/>
</dbReference>
<dbReference type="GO" id="GO:0016020">
    <property type="term" value="C:membrane"/>
    <property type="evidence" value="ECO:0007669"/>
    <property type="project" value="UniProtKB-SubCell"/>
</dbReference>
<name>A0A671YCJ1_SPAAU</name>
<keyword evidence="5 14" id="KW-0723">Serine/threonine-protein kinase</keyword>
<dbReference type="Proteomes" id="UP000472265">
    <property type="component" value="Chromosome 6"/>
</dbReference>
<evidence type="ECO:0000256" key="14">
    <source>
        <dbReference type="PIRNR" id="PIRNR038165"/>
    </source>
</evidence>
<feature type="region of interest" description="Disordered" evidence="18">
    <location>
        <begin position="1"/>
        <end position="41"/>
    </location>
</feature>
<feature type="compositionally biased region" description="Acidic residues" evidence="18">
    <location>
        <begin position="757"/>
        <end position="768"/>
    </location>
</feature>
<dbReference type="InterPro" id="IPR017419">
    <property type="entry name" value="MAP3K12_MAP3K13"/>
</dbReference>
<keyword evidence="9 14" id="KW-0418">Kinase</keyword>
<keyword evidence="7" id="KW-0677">Repeat</keyword>
<dbReference type="Ensembl" id="ENSSAUT00010063061.1">
    <property type="protein sequence ID" value="ENSSAUP00010060128.1"/>
    <property type="gene ID" value="ENSSAUG00010024058.1"/>
</dbReference>
<dbReference type="GeneTree" id="ENSGT00940000159006"/>
<gene>
    <name evidence="20" type="primary">MAP3K12</name>
</gene>
<dbReference type="PROSITE" id="PS00108">
    <property type="entry name" value="PROTEIN_KINASE_ST"/>
    <property type="match status" value="1"/>
</dbReference>
<evidence type="ECO:0000256" key="9">
    <source>
        <dbReference type="ARBA" id="ARBA00022777"/>
    </source>
</evidence>
<sequence>MALLHESRAPSPSLSGFNTPISDPPSFRRLDAETPCTPEMDLTPTQCVLRNVLSIDTGEGQTAGHNQTPGEEQQEHFANSVLKLHEHDGSPGRTEGEGQELDSSAVRSQAGDARLQCQSTGGGGFLEGLFGCLRPVWTMIGKAYSTEHKHDLDEAWEVPFEEISDLQWVGSGAQGAVFLGKLHGQEVAVKKVRNIKETDIKHLRKLKHPNIITFKGICTQAPCYCIIMEYCAQGQLYEVLRAGRQIQPSLLMDWAMGIAGGMNYLHLHKIIHRDLKSPNMLITYDDSVKISDFGTSKELSDKSTKMSFAGTVAWMAPEVIRNEPVSEKVDIWSFGVVLWEMLTGEVPYKDVDSSAIIWGVGNNSLQLPVPEGCPDSFKLLLRQCWNCKPRNRPSFRQILLHLDIASADILSTPQETYFQSQVEWRDEVRHHFEKIKSEGTCLHRLDEELIKRRREELRHALDIREHYERKLERANNLYMELNAIMLQLEIKEKELHKREQSLDKKYPGCFKHHSSRQSASSNSMEKLLKKRNVPQKLPSHSKRPDLLKSEVILPKLDSSMTQVTIPNKGSTSPGRSRRGKPRYRKAGKGSSGDLAQLKATLSSSLAMVNSTTSVPSSKQHLDPSAALRGLQHDLLLKKMYSSSPDLISTTLEAEGRRKGQARPGLDRAGSQNTPPRSDTPSEDAGSIPFSSSPDSPCGRGAAAGRASVLGNPRVSHEGEEKEDGAVITRSPRSQRLTPAALLYRAAVTRSQRRGVSSEEEEGEVDSEVELPRRRRPVSMTKCQSLSTFSSENLSVSDGEEGNTTDHSHSGTPDVVSTNTDERLDDKSDDLLSQGSEIPADPSDPTQLGSDGLSEKESVAVPTQMINVFLPNQGLYDDSDCDSAELDHSGSAEPSQPPSNW</sequence>
<comment type="function">
    <text evidence="14">May be an activator of the JNK/SAPK pathway.</text>
</comment>
<feature type="region of interest" description="Disordered" evidence="18">
    <location>
        <begin position="870"/>
        <end position="900"/>
    </location>
</feature>
<keyword evidence="10 14" id="KW-0067">ATP-binding</keyword>